<keyword evidence="8 10" id="KW-0560">Oxidoreductase</keyword>
<evidence type="ECO:0000256" key="2">
    <source>
        <dbReference type="ARBA" id="ARBA00022603"/>
    </source>
</evidence>
<keyword evidence="14" id="KW-1185">Reference proteome</keyword>
<feature type="domain" description="MnmC-like methyltransferase" evidence="12">
    <location>
        <begin position="116"/>
        <end position="236"/>
    </location>
</feature>
<comment type="similarity">
    <text evidence="10">In the C-terminal section; belongs to the DAO family.</text>
</comment>
<keyword evidence="7 10" id="KW-0274">FAD</keyword>
<keyword evidence="6 10" id="KW-0819">tRNA processing</keyword>
<dbReference type="InterPro" id="IPR017610">
    <property type="entry name" value="tRNA_S-uridine_synth_MnmC_C"/>
</dbReference>
<evidence type="ECO:0000256" key="1">
    <source>
        <dbReference type="ARBA" id="ARBA00022490"/>
    </source>
</evidence>
<evidence type="ECO:0000256" key="9">
    <source>
        <dbReference type="ARBA" id="ARBA00023268"/>
    </source>
</evidence>
<dbReference type="RefSeq" id="WP_132475478.1">
    <property type="nucleotide sequence ID" value="NZ_JBHRVM010000001.1"/>
</dbReference>
<dbReference type="GO" id="GO:0005737">
    <property type="term" value="C:cytoplasm"/>
    <property type="evidence" value="ECO:0007669"/>
    <property type="project" value="UniProtKB-SubCell"/>
</dbReference>
<dbReference type="InterPro" id="IPR047785">
    <property type="entry name" value="tRNA_MNMC2"/>
</dbReference>
<keyword evidence="5 10" id="KW-0949">S-adenosyl-L-methionine</keyword>
<dbReference type="Pfam" id="PF01266">
    <property type="entry name" value="DAO"/>
    <property type="match status" value="1"/>
</dbReference>
<comment type="function">
    <text evidence="10">Catalyzes the last two steps in the biosynthesis of 5-methylaminomethyl-2-thiouridine (mnm(5)s(2)U) at the wobble position (U34) in tRNA. Catalyzes the FAD-dependent demodification of cmnm(5)s(2)U34 to nm(5)s(2)U34, followed by the transfer of a methyl group from S-adenosyl-L-methionine to nm(5)s(2)U34, to form mnm(5)s(2)U34.</text>
</comment>
<feature type="domain" description="FAD dependent oxidoreductase" evidence="11">
    <location>
        <begin position="253"/>
        <end position="600"/>
    </location>
</feature>
<dbReference type="Gene3D" id="3.50.50.60">
    <property type="entry name" value="FAD/NAD(P)-binding domain"/>
    <property type="match status" value="1"/>
</dbReference>
<comment type="caution">
    <text evidence="13">The sequence shown here is derived from an EMBL/GenBank/DDBJ whole genome shotgun (WGS) entry which is preliminary data.</text>
</comment>
<dbReference type="EMBL" id="SMBX01000003">
    <property type="protein sequence ID" value="TCV00681.1"/>
    <property type="molecule type" value="Genomic_DNA"/>
</dbReference>
<evidence type="ECO:0000256" key="10">
    <source>
        <dbReference type="HAMAP-Rule" id="MF_01102"/>
    </source>
</evidence>
<evidence type="ECO:0000259" key="11">
    <source>
        <dbReference type="Pfam" id="PF01266"/>
    </source>
</evidence>
<evidence type="ECO:0000259" key="12">
    <source>
        <dbReference type="Pfam" id="PF05430"/>
    </source>
</evidence>
<dbReference type="InterPro" id="IPR008471">
    <property type="entry name" value="MnmC-like_methylTransf"/>
</dbReference>
<gene>
    <name evidence="10" type="primary">mnmC</name>
    <name evidence="13" type="ORF">EV686_103262</name>
</gene>
<dbReference type="NCBIfam" id="NF033855">
    <property type="entry name" value="tRNA_MNMC2"/>
    <property type="match status" value="1"/>
</dbReference>
<feature type="region of interest" description="tRNA (mnm(5)s(2)U34)-methyltransferase" evidence="10">
    <location>
        <begin position="1"/>
        <end position="237"/>
    </location>
</feature>
<dbReference type="GO" id="GO:0004808">
    <property type="term" value="F:tRNA (5-methylaminomethyl-2-thiouridylate)(34)-methyltransferase activity"/>
    <property type="evidence" value="ECO:0007669"/>
    <property type="project" value="UniProtKB-EC"/>
</dbReference>
<dbReference type="InterPro" id="IPR023032">
    <property type="entry name" value="tRNA_MAMT_biosynth_bifunc_MnmC"/>
</dbReference>
<dbReference type="PANTHER" id="PTHR13847:SF283">
    <property type="entry name" value="TRNA 5-METHYLAMINOMETHYL-2-THIOURIDINE BIOSYNTHESIS BIFUNCTIONAL PROTEIN MNMC"/>
    <property type="match status" value="1"/>
</dbReference>
<dbReference type="GO" id="GO:0016645">
    <property type="term" value="F:oxidoreductase activity, acting on the CH-NH group of donors"/>
    <property type="evidence" value="ECO:0007669"/>
    <property type="project" value="InterPro"/>
</dbReference>
<evidence type="ECO:0000313" key="13">
    <source>
        <dbReference type="EMBL" id="TCV00681.1"/>
    </source>
</evidence>
<evidence type="ECO:0000256" key="6">
    <source>
        <dbReference type="ARBA" id="ARBA00022694"/>
    </source>
</evidence>
<keyword evidence="3 10" id="KW-0285">Flavoprotein</keyword>
<comment type="catalytic activity">
    <reaction evidence="10">
        <text>5-aminomethyl-2-thiouridine(34) in tRNA + S-adenosyl-L-methionine = 5-methylaminomethyl-2-thiouridine(34) in tRNA + S-adenosyl-L-homocysteine + H(+)</text>
        <dbReference type="Rhea" id="RHEA:19569"/>
        <dbReference type="Rhea" id="RHEA-COMP:10195"/>
        <dbReference type="Rhea" id="RHEA-COMP:10197"/>
        <dbReference type="ChEBI" id="CHEBI:15378"/>
        <dbReference type="ChEBI" id="CHEBI:57856"/>
        <dbReference type="ChEBI" id="CHEBI:59789"/>
        <dbReference type="ChEBI" id="CHEBI:74454"/>
        <dbReference type="ChEBI" id="CHEBI:74455"/>
        <dbReference type="EC" id="2.1.1.61"/>
    </reaction>
</comment>
<comment type="subcellular location">
    <subcellularLocation>
        <location evidence="10">Cytoplasm</location>
    </subcellularLocation>
</comment>
<dbReference type="SUPFAM" id="SSF51905">
    <property type="entry name" value="FAD/NAD(P)-binding domain"/>
    <property type="match status" value="1"/>
</dbReference>
<dbReference type="OrthoDB" id="9786494at2"/>
<dbReference type="HAMAP" id="MF_01102">
    <property type="entry name" value="MnmC"/>
    <property type="match status" value="1"/>
</dbReference>
<accession>A0A4R3V9K7</accession>
<reference evidence="13 14" key="1">
    <citation type="submission" date="2019-03" db="EMBL/GenBank/DDBJ databases">
        <title>Genomic Encyclopedia of Type Strains, Phase IV (KMG-IV): sequencing the most valuable type-strain genomes for metagenomic binning, comparative biology and taxonomic classification.</title>
        <authorList>
            <person name="Goeker M."/>
        </authorList>
    </citation>
    <scope>NUCLEOTIDE SEQUENCE [LARGE SCALE GENOMIC DNA]</scope>
    <source>
        <strain evidence="13 14">DSM 100048</strain>
    </source>
</reference>
<dbReference type="Gene3D" id="3.40.50.150">
    <property type="entry name" value="Vaccinia Virus protein VP39"/>
    <property type="match status" value="1"/>
</dbReference>
<evidence type="ECO:0000256" key="3">
    <source>
        <dbReference type="ARBA" id="ARBA00022630"/>
    </source>
</evidence>
<evidence type="ECO:0000256" key="5">
    <source>
        <dbReference type="ARBA" id="ARBA00022691"/>
    </source>
</evidence>
<comment type="similarity">
    <text evidence="10">In the N-terminal section; belongs to the methyltransferase superfamily. tRNA (mnm(5)s(2)U34)-methyltransferase family.</text>
</comment>
<dbReference type="InterPro" id="IPR006076">
    <property type="entry name" value="FAD-dep_OxRdtase"/>
</dbReference>
<dbReference type="Pfam" id="PF05430">
    <property type="entry name" value="Methyltransf_30"/>
    <property type="match status" value="1"/>
</dbReference>
<dbReference type="Gene3D" id="3.30.9.10">
    <property type="entry name" value="D-Amino Acid Oxidase, subunit A, domain 2"/>
    <property type="match status" value="1"/>
</dbReference>
<dbReference type="GO" id="GO:0002097">
    <property type="term" value="P:tRNA wobble base modification"/>
    <property type="evidence" value="ECO:0007669"/>
    <property type="project" value="UniProtKB-UniRule"/>
</dbReference>
<dbReference type="EC" id="2.1.1.61" evidence="10"/>
<evidence type="ECO:0000256" key="4">
    <source>
        <dbReference type="ARBA" id="ARBA00022679"/>
    </source>
</evidence>
<keyword evidence="9 10" id="KW-0511">Multifunctional enzyme</keyword>
<keyword evidence="4 10" id="KW-0808">Transferase</keyword>
<dbReference type="InterPro" id="IPR029063">
    <property type="entry name" value="SAM-dependent_MTases_sf"/>
</dbReference>
<dbReference type="GO" id="GO:0050660">
    <property type="term" value="F:flavin adenine dinucleotide binding"/>
    <property type="evidence" value="ECO:0007669"/>
    <property type="project" value="UniProtKB-UniRule"/>
</dbReference>
<name>A0A4R3V9K7_9BURK</name>
<sequence length="620" mass="65733">MSARYQPLVPAGLAFDEGVPVNLQYGDVYHSRSGALAQARHVFLSGNGLPERWRARDAFTICETGFGTGNNFLAAWEAWRSDPQRCRRLHFVSFEGHPFRASDMAALAHRVEEPSVRALAAQLAQAWPLPVPGTHRLDFEEGAVSLTLAFGPVQRMAAQVQACADAFFLDGFAPGRNPDMWSRELFGQLVRMSAAGATAATWCSAVAVRKALSDAGFLVGKVQGFGRKREMTVASLRPNLGRPAPCRIDSDARVAVVGAGFAGAAAVHALALRGIRTVVLDPVLRNGAHAGHCGHLAAAMSPVLSSDDDTRSRLSRAGVLLAGRRWRDLPDEARPLTCGTLEIALDAGDALRKEDALRQLQLPHEWAQWLDEAQAADKAGLSGGHGGIFFPQGRFVRPGPLVHALLSPAECRPVAAASMRHMPDGAWQLLGDDGKEIVTASHVILANAAQAPALLEASGGRALPRLSAIQRLAGQISLLRAGPDEPSPNVILAGNGYWLPADGGTCVAGSTYAEPGEAPGVSVRGHREILEKLSVLSGLTAGALAGRLMPEKGWAGWRAALADHLPAVGRMPGMDGVWLSCGFGSRGLSWAPLAAEIIAADIAAEPMPLERELLRRIAPR</sequence>
<keyword evidence="1 10" id="KW-0963">Cytoplasm</keyword>
<dbReference type="Proteomes" id="UP000294692">
    <property type="component" value="Unassembled WGS sequence"/>
</dbReference>
<protein>
    <recommendedName>
        <fullName evidence="10">tRNA 5-methylaminomethyl-2-thiouridine biosynthesis bifunctional protein MnmC</fullName>
        <shortName evidence="10">tRNA mnm(5)s(2)U biosynthesis bifunctional protein</shortName>
    </recommendedName>
    <domain>
        <recommendedName>
            <fullName evidence="10">tRNA (mnm(5)s(2)U34)-methyltransferase</fullName>
            <ecNumber evidence="10">2.1.1.61</ecNumber>
        </recommendedName>
    </domain>
    <domain>
        <recommendedName>
            <fullName evidence="10">FAD-dependent cmnm(5)s(2)U34 oxidoreductase</fullName>
            <ecNumber evidence="10">1.5.-.-</ecNumber>
        </recommendedName>
    </domain>
</protein>
<evidence type="ECO:0000256" key="7">
    <source>
        <dbReference type="ARBA" id="ARBA00022827"/>
    </source>
</evidence>
<keyword evidence="2 10" id="KW-0489">Methyltransferase</keyword>
<evidence type="ECO:0000313" key="14">
    <source>
        <dbReference type="Proteomes" id="UP000294692"/>
    </source>
</evidence>
<organism evidence="13 14">
    <name type="scientific">Paracandidimonas soli</name>
    <dbReference type="NCBI Taxonomy" id="1917182"/>
    <lineage>
        <taxon>Bacteria</taxon>
        <taxon>Pseudomonadati</taxon>
        <taxon>Pseudomonadota</taxon>
        <taxon>Betaproteobacteria</taxon>
        <taxon>Burkholderiales</taxon>
        <taxon>Alcaligenaceae</taxon>
        <taxon>Paracandidimonas</taxon>
    </lineage>
</organism>
<dbReference type="EC" id="1.5.-.-" evidence="10"/>
<dbReference type="PANTHER" id="PTHR13847">
    <property type="entry name" value="SARCOSINE DEHYDROGENASE-RELATED"/>
    <property type="match status" value="1"/>
</dbReference>
<evidence type="ECO:0000256" key="8">
    <source>
        <dbReference type="ARBA" id="ARBA00023002"/>
    </source>
</evidence>
<dbReference type="GO" id="GO:0032259">
    <property type="term" value="P:methylation"/>
    <property type="evidence" value="ECO:0007669"/>
    <property type="project" value="UniProtKB-KW"/>
</dbReference>
<feature type="region of interest" description="FAD-dependent cmnm(5)s(2)U34 oxidoreductase" evidence="10">
    <location>
        <begin position="257"/>
        <end position="620"/>
    </location>
</feature>
<dbReference type="NCBIfam" id="TIGR03197">
    <property type="entry name" value="MnmC_Cterm"/>
    <property type="match status" value="1"/>
</dbReference>
<dbReference type="InterPro" id="IPR036188">
    <property type="entry name" value="FAD/NAD-bd_sf"/>
</dbReference>
<dbReference type="AlphaFoldDB" id="A0A4R3V9K7"/>
<proteinExistence type="inferred from homology"/>
<comment type="cofactor">
    <cofactor evidence="10">
        <name>FAD</name>
        <dbReference type="ChEBI" id="CHEBI:57692"/>
    </cofactor>
</comment>